<dbReference type="AlphaFoldDB" id="A0A9D0ZJ83"/>
<reference evidence="8" key="1">
    <citation type="submission" date="2020-10" db="EMBL/GenBank/DDBJ databases">
        <authorList>
            <person name="Gilroy R."/>
        </authorList>
    </citation>
    <scope>NUCLEOTIDE SEQUENCE</scope>
    <source>
        <strain evidence="8">ChiSjej1B19-3389</strain>
    </source>
</reference>
<dbReference type="CDD" id="cd14752">
    <property type="entry name" value="GH31_N"/>
    <property type="match status" value="1"/>
</dbReference>
<evidence type="ECO:0000256" key="2">
    <source>
        <dbReference type="ARBA" id="ARBA00022801"/>
    </source>
</evidence>
<dbReference type="InterPro" id="IPR025887">
    <property type="entry name" value="Glyco_hydro_31_N_dom"/>
</dbReference>
<accession>A0A9D0ZJ83</accession>
<dbReference type="Pfam" id="PF13802">
    <property type="entry name" value="Gal_mutarotas_2"/>
    <property type="match status" value="1"/>
</dbReference>
<dbReference type="Pfam" id="PF01055">
    <property type="entry name" value="Glyco_hydro_31_2nd"/>
    <property type="match status" value="1"/>
</dbReference>
<dbReference type="Proteomes" id="UP000886787">
    <property type="component" value="Unassembled WGS sequence"/>
</dbReference>
<evidence type="ECO:0000256" key="4">
    <source>
        <dbReference type="RuleBase" id="RU361185"/>
    </source>
</evidence>
<dbReference type="Gene3D" id="3.20.20.80">
    <property type="entry name" value="Glycosidases"/>
    <property type="match status" value="1"/>
</dbReference>
<dbReference type="Gene3D" id="2.60.40.4040">
    <property type="match status" value="1"/>
</dbReference>
<feature type="domain" description="Glycosyl hydrolase family 31 C-terminal" evidence="7">
    <location>
        <begin position="528"/>
        <end position="617"/>
    </location>
</feature>
<dbReference type="PANTHER" id="PTHR22762:SF120">
    <property type="entry name" value="HETEROGLYCAN GLUCOSIDASE 1"/>
    <property type="match status" value="1"/>
</dbReference>
<dbReference type="PANTHER" id="PTHR22762">
    <property type="entry name" value="ALPHA-GLUCOSIDASE"/>
    <property type="match status" value="1"/>
</dbReference>
<evidence type="ECO:0000256" key="3">
    <source>
        <dbReference type="ARBA" id="ARBA00023295"/>
    </source>
</evidence>
<dbReference type="Pfam" id="PF21365">
    <property type="entry name" value="Glyco_hydro_31_3rd"/>
    <property type="match status" value="1"/>
</dbReference>
<evidence type="ECO:0000259" key="7">
    <source>
        <dbReference type="Pfam" id="PF21365"/>
    </source>
</evidence>
<evidence type="ECO:0000256" key="1">
    <source>
        <dbReference type="ARBA" id="ARBA00007806"/>
    </source>
</evidence>
<reference evidence="8" key="2">
    <citation type="journal article" date="2021" name="PeerJ">
        <title>Extensive microbial diversity within the chicken gut microbiome revealed by metagenomics and culture.</title>
        <authorList>
            <person name="Gilroy R."/>
            <person name="Ravi A."/>
            <person name="Getino M."/>
            <person name="Pursley I."/>
            <person name="Horton D.L."/>
            <person name="Alikhan N.F."/>
            <person name="Baker D."/>
            <person name="Gharbi K."/>
            <person name="Hall N."/>
            <person name="Watson M."/>
            <person name="Adriaenssens E.M."/>
            <person name="Foster-Nyarko E."/>
            <person name="Jarju S."/>
            <person name="Secka A."/>
            <person name="Antonio M."/>
            <person name="Oren A."/>
            <person name="Chaudhuri R.R."/>
            <person name="La Ragione R."/>
            <person name="Hildebrand F."/>
            <person name="Pallen M.J."/>
        </authorList>
    </citation>
    <scope>NUCLEOTIDE SEQUENCE</scope>
    <source>
        <strain evidence="8">ChiSjej1B19-3389</strain>
    </source>
</reference>
<dbReference type="PROSITE" id="PS00129">
    <property type="entry name" value="GLYCOSYL_HYDROL_F31_1"/>
    <property type="match status" value="1"/>
</dbReference>
<sequence>MIAKYTFGAPIETTAVVGKYMSTQDPMPFFSLDKPTEKTLSFRYKMHRTDIVYGLGQAVRGINKRGWKYESYCTDDPNHTETKNALYGAHNFLLISGSHTLFGAFFDTPSRIAFDIGYTKQDLLCITSSQPDLALYILTGTTEEEIVGAFRQLIGKSYVPPRWAFGFQQSRWGYQNTQDIEAVTAGYKACDIPLDAIYLDIDYMERYKNFTIDQKKFPDFKQFAEKMKKSGIHLVPIIDAAVKIEEGYDVYEEGKANGYFCKDENGKNFEAGVWPGKTCFPDFLNGRARRWFGDKYKRLLDCGIEGFWNDMNEPAIFYSKNGLDKAWKSIEQYKGKNMGIDTFFTMRDVFQQLSNNPEDYRSFYHTMDDNTVVCHDKVHNLYGYYMTKSAAQAFDALCPDKRILLFSRASYIGMHRYSGIWTGDNHSWWSHLLLNIKMMPSLNMCGFLYTGADVGGFGENVTRDLLLRWLAFAVFTPLMRNHSALGTREQECYRFENTEDFRHIIALRYRLIPYLYSEYMKAVQNDSMLFKPLSFVYRDDPMAKAVEDQLLVGDSIMVAPVYTQNAQGRYVYLPEDMLYINFQTEEQYTCTPLAKGVHYISVALSEIPLFLRKNCILPLCKSASCTDLLDLNHLELLYYTDSRAVYTLYEDDGVSKRQNGKMSVLTVTKESSGYTAACEDLEKTLSLGRRDYA</sequence>
<dbReference type="InterPro" id="IPR030458">
    <property type="entry name" value="Glyco_hydro_31_AS"/>
</dbReference>
<feature type="domain" description="Glycoside hydrolase family 31 N-terminal" evidence="6">
    <location>
        <begin position="30"/>
        <end position="115"/>
    </location>
</feature>
<comment type="similarity">
    <text evidence="1 4">Belongs to the glycosyl hydrolase 31 family.</text>
</comment>
<dbReference type="GO" id="GO:0004553">
    <property type="term" value="F:hydrolase activity, hydrolyzing O-glycosyl compounds"/>
    <property type="evidence" value="ECO:0007669"/>
    <property type="project" value="InterPro"/>
</dbReference>
<dbReference type="EMBL" id="DVFW01000042">
    <property type="protein sequence ID" value="HIQ81251.1"/>
    <property type="molecule type" value="Genomic_DNA"/>
</dbReference>
<evidence type="ECO:0000259" key="6">
    <source>
        <dbReference type="Pfam" id="PF13802"/>
    </source>
</evidence>
<name>A0A9D0ZJ83_9FIRM</name>
<keyword evidence="2 4" id="KW-0378">Hydrolase</keyword>
<dbReference type="SUPFAM" id="SSF74650">
    <property type="entry name" value="Galactose mutarotase-like"/>
    <property type="match status" value="1"/>
</dbReference>
<comment type="caution">
    <text evidence="8">The sequence shown here is derived from an EMBL/GenBank/DDBJ whole genome shotgun (WGS) entry which is preliminary data.</text>
</comment>
<gene>
    <name evidence="8" type="ORF">IAD32_08230</name>
</gene>
<dbReference type="SUPFAM" id="SSF51011">
    <property type="entry name" value="Glycosyl hydrolase domain"/>
    <property type="match status" value="1"/>
</dbReference>
<evidence type="ECO:0000313" key="9">
    <source>
        <dbReference type="Proteomes" id="UP000886787"/>
    </source>
</evidence>
<proteinExistence type="inferred from homology"/>
<evidence type="ECO:0000259" key="5">
    <source>
        <dbReference type="Pfam" id="PF01055"/>
    </source>
</evidence>
<protein>
    <submittedName>
        <fullName evidence="8">Alpha-glucosidase</fullName>
    </submittedName>
</protein>
<dbReference type="InterPro" id="IPR011013">
    <property type="entry name" value="Gal_mutarotase_sf_dom"/>
</dbReference>
<dbReference type="Gene3D" id="2.60.40.1760">
    <property type="entry name" value="glycosyl hydrolase (family 31)"/>
    <property type="match status" value="1"/>
</dbReference>
<dbReference type="GO" id="GO:0030246">
    <property type="term" value="F:carbohydrate binding"/>
    <property type="evidence" value="ECO:0007669"/>
    <property type="project" value="InterPro"/>
</dbReference>
<dbReference type="SUPFAM" id="SSF51445">
    <property type="entry name" value="(Trans)glycosidases"/>
    <property type="match status" value="1"/>
</dbReference>
<evidence type="ECO:0000313" key="8">
    <source>
        <dbReference type="EMBL" id="HIQ81251.1"/>
    </source>
</evidence>
<dbReference type="InterPro" id="IPR000322">
    <property type="entry name" value="Glyco_hydro_31_TIM"/>
</dbReference>
<dbReference type="InterPro" id="IPR048395">
    <property type="entry name" value="Glyco_hydro_31_C"/>
</dbReference>
<dbReference type="CDD" id="cd06604">
    <property type="entry name" value="GH31_glucosidase_II_MalA"/>
    <property type="match status" value="1"/>
</dbReference>
<keyword evidence="3 4" id="KW-0326">Glycosidase</keyword>
<organism evidence="8 9">
    <name type="scientific">Candidatus Scatavimonas merdigallinarum</name>
    <dbReference type="NCBI Taxonomy" id="2840914"/>
    <lineage>
        <taxon>Bacteria</taxon>
        <taxon>Bacillati</taxon>
        <taxon>Bacillota</taxon>
        <taxon>Clostridia</taxon>
        <taxon>Eubacteriales</taxon>
        <taxon>Oscillospiraceae</taxon>
        <taxon>Oscillospiraceae incertae sedis</taxon>
        <taxon>Candidatus Scatavimonas</taxon>
    </lineage>
</organism>
<dbReference type="GO" id="GO:0005975">
    <property type="term" value="P:carbohydrate metabolic process"/>
    <property type="evidence" value="ECO:0007669"/>
    <property type="project" value="InterPro"/>
</dbReference>
<feature type="domain" description="Glycoside hydrolase family 31 TIM barrel" evidence="5">
    <location>
        <begin position="158"/>
        <end position="517"/>
    </location>
</feature>
<dbReference type="InterPro" id="IPR017853">
    <property type="entry name" value="GH"/>
</dbReference>